<dbReference type="STRING" id="655353.SAMN04488056_102439"/>
<sequence length="81" mass="9046">MSRAFYGRIRPRMPLLQAIRQDGKTKSKRIGPAPISFANIRILPYVVEKGPVYGESRALLAAIPMDIHQEKLVVSAGRITE</sequence>
<proteinExistence type="predicted"/>
<evidence type="ECO:0000313" key="1">
    <source>
        <dbReference type="EMBL" id="SFN93103.1"/>
    </source>
</evidence>
<name>A0A1I5D1U0_9HYPH</name>
<protein>
    <submittedName>
        <fullName evidence="1">Uncharacterized protein</fullName>
    </submittedName>
</protein>
<keyword evidence="2" id="KW-1185">Reference proteome</keyword>
<dbReference type="Proteomes" id="UP000199236">
    <property type="component" value="Unassembled WGS sequence"/>
</dbReference>
<dbReference type="EMBL" id="FOVR01000002">
    <property type="protein sequence ID" value="SFN93103.1"/>
    <property type="molecule type" value="Genomic_DNA"/>
</dbReference>
<reference evidence="1 2" key="1">
    <citation type="submission" date="2016-10" db="EMBL/GenBank/DDBJ databases">
        <authorList>
            <person name="de Groot N.N."/>
        </authorList>
    </citation>
    <scope>NUCLEOTIDE SEQUENCE [LARGE SCALE GENOMIC DNA]</scope>
    <source>
        <strain evidence="1 2">CGMCC 1.9157</strain>
    </source>
</reference>
<gene>
    <name evidence="1" type="ORF">SAMN04488056_102439</name>
</gene>
<dbReference type="AlphaFoldDB" id="A0A1I5D1U0"/>
<accession>A0A1I5D1U0</accession>
<organism evidence="1 2">
    <name type="scientific">Cohaesibacter marisflavi</name>
    <dbReference type="NCBI Taxonomy" id="655353"/>
    <lineage>
        <taxon>Bacteria</taxon>
        <taxon>Pseudomonadati</taxon>
        <taxon>Pseudomonadota</taxon>
        <taxon>Alphaproteobacteria</taxon>
        <taxon>Hyphomicrobiales</taxon>
        <taxon>Cohaesibacteraceae</taxon>
    </lineage>
</organism>
<evidence type="ECO:0000313" key="2">
    <source>
        <dbReference type="Proteomes" id="UP000199236"/>
    </source>
</evidence>